<evidence type="ECO:0000313" key="2">
    <source>
        <dbReference type="Proteomes" id="UP000295507"/>
    </source>
</evidence>
<accession>A0A4R3RAZ8</accession>
<evidence type="ECO:0000313" key="1">
    <source>
        <dbReference type="EMBL" id="TCU32558.1"/>
    </source>
</evidence>
<organism evidence="1 2">
    <name type="scientific">Rhizobium azibense</name>
    <dbReference type="NCBI Taxonomy" id="1136135"/>
    <lineage>
        <taxon>Bacteria</taxon>
        <taxon>Pseudomonadati</taxon>
        <taxon>Pseudomonadota</taxon>
        <taxon>Alphaproteobacteria</taxon>
        <taxon>Hyphomicrobiales</taxon>
        <taxon>Rhizobiaceae</taxon>
        <taxon>Rhizobium/Agrobacterium group</taxon>
        <taxon>Rhizobium</taxon>
    </lineage>
</organism>
<name>A0A4R3RAZ8_9HYPH</name>
<dbReference type="RefSeq" id="WP_132553472.1">
    <property type="nucleotide sequence ID" value="NZ_SMBK01000019.1"/>
</dbReference>
<reference evidence="1 2" key="1">
    <citation type="submission" date="2019-03" db="EMBL/GenBank/DDBJ databases">
        <title>Genomic Encyclopedia of Type Strains, Phase IV (KMG-V): Genome sequencing to study the core and pangenomes of soil and plant-associated prokaryotes.</title>
        <authorList>
            <person name="Whitman W."/>
        </authorList>
    </citation>
    <scope>NUCLEOTIDE SEQUENCE [LARGE SCALE GENOMIC DNA]</scope>
    <source>
        <strain evidence="1 2">IE4868</strain>
    </source>
</reference>
<dbReference type="EMBL" id="SMBK01000019">
    <property type="protein sequence ID" value="TCU32558.1"/>
    <property type="molecule type" value="Genomic_DNA"/>
</dbReference>
<sequence length="82" mass="9014">MSKLLEHNPDPSCGADVQHDVAVAAAVELAMEFYGCDAVTAAAKRAIEARDLDRESHFRFWVNVFKTLKSQPNLIAEICHSG</sequence>
<gene>
    <name evidence="1" type="ORF">EV129_1195</name>
</gene>
<protein>
    <submittedName>
        <fullName evidence="1">Uncharacterized protein</fullName>
    </submittedName>
</protein>
<dbReference type="Proteomes" id="UP000295507">
    <property type="component" value="Unassembled WGS sequence"/>
</dbReference>
<proteinExistence type="predicted"/>
<comment type="caution">
    <text evidence="1">The sequence shown here is derived from an EMBL/GenBank/DDBJ whole genome shotgun (WGS) entry which is preliminary data.</text>
</comment>
<dbReference type="AlphaFoldDB" id="A0A4R3RAZ8"/>